<reference evidence="1 2" key="1">
    <citation type="submission" date="2018-08" db="EMBL/GenBank/DDBJ databases">
        <title>A genome reference for cultivated species of the human gut microbiota.</title>
        <authorList>
            <person name="Zou Y."/>
            <person name="Xue W."/>
            <person name="Luo G."/>
        </authorList>
    </citation>
    <scope>NUCLEOTIDE SEQUENCE [LARGE SCALE GENOMIC DNA]</scope>
    <source>
        <strain evidence="1 2">AM32-2AC</strain>
    </source>
</reference>
<accession>A0A414DGU2</accession>
<protein>
    <submittedName>
        <fullName evidence="1">Uncharacterized protein</fullName>
    </submittedName>
</protein>
<dbReference type="RefSeq" id="WP_118148437.1">
    <property type="nucleotide sequence ID" value="NZ_DAWDTH010000025.1"/>
</dbReference>
<comment type="caution">
    <text evidence="1">The sequence shown here is derived from an EMBL/GenBank/DDBJ whole genome shotgun (WGS) entry which is preliminary data.</text>
</comment>
<name>A0A414DGU2_9FIRM</name>
<proteinExistence type="predicted"/>
<dbReference type="AlphaFoldDB" id="A0A414DGU2"/>
<sequence>MDKSHEVNAFCSGMVTGINLYQQKVVTAQKNNEAIKIGGELYYIQSAKERLQDMVDKICK</sequence>
<evidence type="ECO:0000313" key="1">
    <source>
        <dbReference type="EMBL" id="RHD09901.1"/>
    </source>
</evidence>
<evidence type="ECO:0000313" key="2">
    <source>
        <dbReference type="Proteomes" id="UP000284794"/>
    </source>
</evidence>
<organism evidence="1 2">
    <name type="scientific">Lachnospira eligens</name>
    <dbReference type="NCBI Taxonomy" id="39485"/>
    <lineage>
        <taxon>Bacteria</taxon>
        <taxon>Bacillati</taxon>
        <taxon>Bacillota</taxon>
        <taxon>Clostridia</taxon>
        <taxon>Lachnospirales</taxon>
        <taxon>Lachnospiraceae</taxon>
        <taxon>Lachnospira</taxon>
    </lineage>
</organism>
<dbReference type="Proteomes" id="UP000284794">
    <property type="component" value="Unassembled WGS sequence"/>
</dbReference>
<dbReference type="EMBL" id="QSIS01000004">
    <property type="protein sequence ID" value="RHD09901.1"/>
    <property type="molecule type" value="Genomic_DNA"/>
</dbReference>
<gene>
    <name evidence="1" type="ORF">DW811_05160</name>
</gene>